<comment type="caution">
    <text evidence="1">The sequence shown here is derived from an EMBL/GenBank/DDBJ whole genome shotgun (WGS) entry which is preliminary data.</text>
</comment>
<dbReference type="EMBL" id="MHKO01000047">
    <property type="protein sequence ID" value="OGY91414.1"/>
    <property type="molecule type" value="Genomic_DNA"/>
</dbReference>
<dbReference type="Pfam" id="PF12441">
    <property type="entry name" value="CopG_antitoxin"/>
    <property type="match status" value="1"/>
</dbReference>
<gene>
    <name evidence="1" type="ORF">A3H70_00105</name>
</gene>
<protein>
    <submittedName>
        <fullName evidence="1">Uncharacterized protein</fullName>
    </submittedName>
</protein>
<dbReference type="InterPro" id="IPR022148">
    <property type="entry name" value="CopG_antitoxin"/>
</dbReference>
<evidence type="ECO:0000313" key="2">
    <source>
        <dbReference type="Proteomes" id="UP000178109"/>
    </source>
</evidence>
<dbReference type="STRING" id="1798553.A3H70_00105"/>
<dbReference type="Proteomes" id="UP000178109">
    <property type="component" value="Unassembled WGS sequence"/>
</dbReference>
<accession>A0A1G2BQL2</accession>
<sequence length="90" mass="10562">MKNRKSIPKFKNENQERDFWSKHDSSEYIDWSKADKVVLPNLKPITKAISIRVPESLLSRIKAEANRQDVPYQSFVKVLLDKEMSELEKA</sequence>
<evidence type="ECO:0000313" key="1">
    <source>
        <dbReference type="EMBL" id="OGY91414.1"/>
    </source>
</evidence>
<dbReference type="AlphaFoldDB" id="A0A1G2BQL2"/>
<organism evidence="1 2">
    <name type="scientific">Candidatus Komeilibacteria bacterium RIFCSPLOWO2_02_FULL_48_11</name>
    <dbReference type="NCBI Taxonomy" id="1798553"/>
    <lineage>
        <taxon>Bacteria</taxon>
        <taxon>Candidatus Komeiliibacteriota</taxon>
    </lineage>
</organism>
<proteinExistence type="predicted"/>
<reference evidence="1 2" key="1">
    <citation type="journal article" date="2016" name="Nat. Commun.">
        <title>Thousands of microbial genomes shed light on interconnected biogeochemical processes in an aquifer system.</title>
        <authorList>
            <person name="Anantharaman K."/>
            <person name="Brown C.T."/>
            <person name="Hug L.A."/>
            <person name="Sharon I."/>
            <person name="Castelle C.J."/>
            <person name="Probst A.J."/>
            <person name="Thomas B.C."/>
            <person name="Singh A."/>
            <person name="Wilkins M.J."/>
            <person name="Karaoz U."/>
            <person name="Brodie E.L."/>
            <person name="Williams K.H."/>
            <person name="Hubbard S.S."/>
            <person name="Banfield J.F."/>
        </authorList>
    </citation>
    <scope>NUCLEOTIDE SEQUENCE [LARGE SCALE GENOMIC DNA]</scope>
</reference>
<name>A0A1G2BQL2_9BACT</name>